<evidence type="ECO:0000313" key="10">
    <source>
        <dbReference type="Proteomes" id="UP001461341"/>
    </source>
</evidence>
<keyword evidence="3" id="KW-0547">Nucleotide-binding</keyword>
<name>A0ABZ2YC55_9BACT</name>
<keyword evidence="4" id="KW-0692">RNA repair</keyword>
<keyword evidence="10" id="KW-1185">Reference proteome</keyword>
<dbReference type="EC" id="6.5.1.-" evidence="8"/>
<proteinExistence type="inferred from homology"/>
<reference evidence="9 10" key="1">
    <citation type="submission" date="2023-03" db="EMBL/GenBank/DDBJ databases">
        <title>Novel Species.</title>
        <authorList>
            <person name="Ma S."/>
        </authorList>
    </citation>
    <scope>NUCLEOTIDE SEQUENCE [LARGE SCALE GENOMIC DNA]</scope>
    <source>
        <strain evidence="9 10">B11</strain>
    </source>
</reference>
<evidence type="ECO:0000256" key="3">
    <source>
        <dbReference type="ARBA" id="ARBA00022741"/>
    </source>
</evidence>
<evidence type="ECO:0000256" key="5">
    <source>
        <dbReference type="ARBA" id="ARBA00023134"/>
    </source>
</evidence>
<dbReference type="Pfam" id="PF01139">
    <property type="entry name" value="RtcB"/>
    <property type="match status" value="1"/>
</dbReference>
<organism evidence="9 10">
    <name type="scientific">Thermatribacter velox</name>
    <dbReference type="NCBI Taxonomy" id="3039681"/>
    <lineage>
        <taxon>Bacteria</taxon>
        <taxon>Pseudomonadati</taxon>
        <taxon>Atribacterota</taxon>
        <taxon>Atribacteria</taxon>
        <taxon>Atribacterales</taxon>
        <taxon>Thermatribacteraceae</taxon>
        <taxon>Thermatribacter</taxon>
    </lineage>
</organism>
<dbReference type="PANTHER" id="PTHR11118:SF1">
    <property type="entry name" value="RNA-SPLICING LIGASE RTCB HOMOLOG"/>
    <property type="match status" value="1"/>
</dbReference>
<accession>A0ABZ2YC55</accession>
<dbReference type="Proteomes" id="UP001461341">
    <property type="component" value="Chromosome"/>
</dbReference>
<protein>
    <recommendedName>
        <fullName evidence="8">tRNA-splicing ligase RtcB</fullName>
        <ecNumber evidence="8">6.5.1.-</ecNumber>
    </recommendedName>
</protein>
<dbReference type="EMBL" id="CP121689">
    <property type="protein sequence ID" value="WZL76580.1"/>
    <property type="molecule type" value="Genomic_DNA"/>
</dbReference>
<comment type="subunit">
    <text evidence="8">Monomer.</text>
</comment>
<gene>
    <name evidence="8" type="primary">rtcB</name>
    <name evidence="9" type="ORF">QBE54_02275</name>
</gene>
<evidence type="ECO:0000256" key="4">
    <source>
        <dbReference type="ARBA" id="ARBA00022800"/>
    </source>
</evidence>
<dbReference type="PANTHER" id="PTHR11118">
    <property type="entry name" value="RNA-SPLICING LIGASE RTCB HOMOLOG"/>
    <property type="match status" value="1"/>
</dbReference>
<comment type="catalytic activity">
    <reaction evidence="7">
        <text>a 3'-end 3'-phospho-ribonucleotide-RNA + a 5'-end dephospho-ribonucleoside-RNA + GTP = a ribonucleotidyl-ribonucleotide-RNA + GMP + diphosphate</text>
        <dbReference type="Rhea" id="RHEA:68076"/>
        <dbReference type="Rhea" id="RHEA-COMP:10463"/>
        <dbReference type="Rhea" id="RHEA-COMP:13936"/>
        <dbReference type="Rhea" id="RHEA-COMP:17355"/>
        <dbReference type="ChEBI" id="CHEBI:33019"/>
        <dbReference type="ChEBI" id="CHEBI:37565"/>
        <dbReference type="ChEBI" id="CHEBI:58115"/>
        <dbReference type="ChEBI" id="CHEBI:83062"/>
        <dbReference type="ChEBI" id="CHEBI:138284"/>
        <dbReference type="ChEBI" id="CHEBI:173118"/>
        <dbReference type="EC" id="6.5.1.8"/>
    </reaction>
</comment>
<dbReference type="SUPFAM" id="SSF103365">
    <property type="entry name" value="Hypothetical protein PH1602"/>
    <property type="match status" value="1"/>
</dbReference>
<keyword evidence="5" id="KW-0342">GTP-binding</keyword>
<dbReference type="InterPro" id="IPR001233">
    <property type="entry name" value="RtcB"/>
</dbReference>
<evidence type="ECO:0000256" key="1">
    <source>
        <dbReference type="ARBA" id="ARBA00022598"/>
    </source>
</evidence>
<comment type="cofactor">
    <cofactor evidence="8">
        <name>Mn(2+)</name>
        <dbReference type="ChEBI" id="CHEBI:29035"/>
    </cofactor>
    <text evidence="8">Binds 2 manganese ions per subunit.</text>
</comment>
<evidence type="ECO:0000256" key="7">
    <source>
        <dbReference type="ARBA" id="ARBA00047746"/>
    </source>
</evidence>
<keyword evidence="6 8" id="KW-0464">Manganese</keyword>
<dbReference type="InterPro" id="IPR036025">
    <property type="entry name" value="RtcB-like_sf"/>
</dbReference>
<sequence length="485" mass="53689">MGEEWKGPLRKVDEWRWLIPRDYKKGMRTDGLIYASERMIRDIRKDQAPEQVANVACLPGIVGKSLAMPDIHWGYGFPIGGVAATRVEDGVISPGGVGFDINCGVRMLVTSLEEKEVRPVLDRLLRVLFRNIPSGVGSEGRISFSVSELRKVMEQGAQYIVKRGWGLPEDTECTEEQGAMPGANPDKVSQKAIERGKDQLGSLGSGNHFLEIEVVETVFRPDVAEMFGLFKSQVVVMIHTGSRGFGHQICTDSLNVMQSAMRKYGISLPDRQLACAPFNSEEGKAYFESMVCAANFAWANRQLITHWVRESFEEVFGKSAQELGIRVLYDVAHNIAKLEEHEVEGEKAKVVVHRKGATRAFGPEHPVLPQRYRNIGQPVLIPGDMGTGSFVLVGTERAMQETFGSTCHGAGRMMSRSEADRRSRGRDIAQEMEAKGVLVLAESKATLREEIPEAYKDVSQVVEVVDRAGLSRKVVYARPLGVIKG</sequence>
<evidence type="ECO:0000313" key="9">
    <source>
        <dbReference type="EMBL" id="WZL76580.1"/>
    </source>
</evidence>
<dbReference type="Gene3D" id="3.90.1860.10">
    <property type="entry name" value="tRNA-splicing ligase RtcB"/>
    <property type="match status" value="1"/>
</dbReference>
<evidence type="ECO:0000256" key="2">
    <source>
        <dbReference type="ARBA" id="ARBA00022723"/>
    </source>
</evidence>
<dbReference type="GO" id="GO:0170057">
    <property type="term" value="F:RNA ligase (GTP) activity"/>
    <property type="evidence" value="ECO:0007669"/>
    <property type="project" value="UniProtKB-EC"/>
</dbReference>
<evidence type="ECO:0000256" key="8">
    <source>
        <dbReference type="RuleBase" id="RU371113"/>
    </source>
</evidence>
<comment type="similarity">
    <text evidence="8">Belongs to the RtcB family.</text>
</comment>
<dbReference type="PROSITE" id="PS01288">
    <property type="entry name" value="UPF0027"/>
    <property type="match status" value="1"/>
</dbReference>
<keyword evidence="1 8" id="KW-0436">Ligase</keyword>
<keyword evidence="2 8" id="KW-0479">Metal-binding</keyword>
<dbReference type="RefSeq" id="WP_369018744.1">
    <property type="nucleotide sequence ID" value="NZ_CP121689.1"/>
</dbReference>
<evidence type="ECO:0000256" key="6">
    <source>
        <dbReference type="ARBA" id="ARBA00023211"/>
    </source>
</evidence>